<dbReference type="Proteomes" id="UP001152519">
    <property type="component" value="Unassembled WGS sequence"/>
</dbReference>
<keyword evidence="2" id="KW-1133">Transmembrane helix</keyword>
<dbReference type="SUPFAM" id="SSF81606">
    <property type="entry name" value="PP2C-like"/>
    <property type="match status" value="1"/>
</dbReference>
<gene>
    <name evidence="4" type="ORF">SCOCK_100006</name>
</gene>
<name>A0A9W4GN64_9ACTN</name>
<dbReference type="RefSeq" id="WP_251484128.1">
    <property type="nucleotide sequence ID" value="NZ_CAJSLV010000002.1"/>
</dbReference>
<dbReference type="InterPro" id="IPR001932">
    <property type="entry name" value="PPM-type_phosphatase-like_dom"/>
</dbReference>
<feature type="transmembrane region" description="Helical" evidence="2">
    <location>
        <begin position="92"/>
        <end position="110"/>
    </location>
</feature>
<organism evidence="4 5">
    <name type="scientific">Actinacidiphila cocklensis</name>
    <dbReference type="NCBI Taxonomy" id="887465"/>
    <lineage>
        <taxon>Bacteria</taxon>
        <taxon>Bacillati</taxon>
        <taxon>Actinomycetota</taxon>
        <taxon>Actinomycetes</taxon>
        <taxon>Kitasatosporales</taxon>
        <taxon>Streptomycetaceae</taxon>
        <taxon>Actinacidiphila</taxon>
    </lineage>
</organism>
<comment type="caution">
    <text evidence="4">The sequence shown here is derived from an EMBL/GenBank/DDBJ whole genome shotgun (WGS) entry which is preliminary data.</text>
</comment>
<dbReference type="PANTHER" id="PTHR43156:SF2">
    <property type="entry name" value="STAGE II SPORULATION PROTEIN E"/>
    <property type="match status" value="1"/>
</dbReference>
<evidence type="ECO:0000313" key="5">
    <source>
        <dbReference type="Proteomes" id="UP001152519"/>
    </source>
</evidence>
<protein>
    <submittedName>
        <fullName evidence="4">Stage II sporulation protein E (SpoIIE)</fullName>
    </submittedName>
</protein>
<dbReference type="SMART" id="SM00331">
    <property type="entry name" value="PP2C_SIG"/>
    <property type="match status" value="1"/>
</dbReference>
<sequence>MAPSGTANGPRLPRLVRSPAARLAAPLCVLVLLVAIDEAAGPSIRIYGLMIAVPALSAVFLGPAAVLVVALATFPCMVLAAKGNNQLGTANFPVTIATAALIGAASVLAARVRGRREDELAQVRWVAGVAQRALLRPLPKRIGRLAIASTYMAADQEAAIGGDLYAAADLGDGRIRVLVGDVQGKGLGAVEIASMLLTAFRRAARKGIPLPALPGYLDRDLREDLTDLAAAPPPQPGRTDPVAAPTAPGYLERFVTAVVVDTAADGAGVTIVNCGHPPPILLHHGKVLPLDAEQPALPLGLGDLTAEDQHVDRHVLAVGDVLLLYTDGVIEARDERGRFYPLTERLAGWSGRPPSELIAALTEDLLRHVGRRLGDDVAIVAVQRVS</sequence>
<dbReference type="Pfam" id="PF07228">
    <property type="entry name" value="SpoIIE"/>
    <property type="match status" value="1"/>
</dbReference>
<dbReference type="InterPro" id="IPR036457">
    <property type="entry name" value="PPM-type-like_dom_sf"/>
</dbReference>
<evidence type="ECO:0000256" key="1">
    <source>
        <dbReference type="ARBA" id="ARBA00022801"/>
    </source>
</evidence>
<reference evidence="4" key="1">
    <citation type="submission" date="2021-05" db="EMBL/GenBank/DDBJ databases">
        <authorList>
            <person name="Arsene-Ploetze F."/>
        </authorList>
    </citation>
    <scope>NUCLEOTIDE SEQUENCE</scope>
    <source>
        <strain evidence="4">DSM 42138</strain>
    </source>
</reference>
<proteinExistence type="predicted"/>
<accession>A0A9W4GN64</accession>
<evidence type="ECO:0000256" key="2">
    <source>
        <dbReference type="SAM" id="Phobius"/>
    </source>
</evidence>
<dbReference type="GO" id="GO:0016791">
    <property type="term" value="F:phosphatase activity"/>
    <property type="evidence" value="ECO:0007669"/>
    <property type="project" value="TreeGrafter"/>
</dbReference>
<keyword evidence="2" id="KW-0812">Transmembrane</keyword>
<evidence type="ECO:0000313" key="4">
    <source>
        <dbReference type="EMBL" id="CAG6390940.1"/>
    </source>
</evidence>
<dbReference type="PANTHER" id="PTHR43156">
    <property type="entry name" value="STAGE II SPORULATION PROTEIN E-RELATED"/>
    <property type="match status" value="1"/>
</dbReference>
<keyword evidence="5" id="KW-1185">Reference proteome</keyword>
<feature type="transmembrane region" description="Helical" evidence="2">
    <location>
        <begin position="48"/>
        <end position="72"/>
    </location>
</feature>
<keyword evidence="2" id="KW-0472">Membrane</keyword>
<dbReference type="AlphaFoldDB" id="A0A9W4GN64"/>
<evidence type="ECO:0000259" key="3">
    <source>
        <dbReference type="SMART" id="SM00331"/>
    </source>
</evidence>
<feature type="transmembrane region" description="Helical" evidence="2">
    <location>
        <begin position="20"/>
        <end position="36"/>
    </location>
</feature>
<feature type="domain" description="PPM-type phosphatase" evidence="3">
    <location>
        <begin position="145"/>
        <end position="384"/>
    </location>
</feature>
<dbReference type="InterPro" id="IPR052016">
    <property type="entry name" value="Bact_Sigma-Reg"/>
</dbReference>
<dbReference type="EMBL" id="CAJSLV010000002">
    <property type="protein sequence ID" value="CAG6390940.1"/>
    <property type="molecule type" value="Genomic_DNA"/>
</dbReference>
<keyword evidence="1" id="KW-0378">Hydrolase</keyword>
<dbReference type="Gene3D" id="3.60.40.10">
    <property type="entry name" value="PPM-type phosphatase domain"/>
    <property type="match status" value="1"/>
</dbReference>